<organism evidence="1 2">
    <name type="scientific">Galerina marginata (strain CBS 339.88)</name>
    <dbReference type="NCBI Taxonomy" id="685588"/>
    <lineage>
        <taxon>Eukaryota</taxon>
        <taxon>Fungi</taxon>
        <taxon>Dikarya</taxon>
        <taxon>Basidiomycota</taxon>
        <taxon>Agaricomycotina</taxon>
        <taxon>Agaricomycetes</taxon>
        <taxon>Agaricomycetidae</taxon>
        <taxon>Agaricales</taxon>
        <taxon>Agaricineae</taxon>
        <taxon>Strophariaceae</taxon>
        <taxon>Galerina</taxon>
    </lineage>
</organism>
<dbReference type="EMBL" id="KL142397">
    <property type="protein sequence ID" value="KDR70374.1"/>
    <property type="molecule type" value="Genomic_DNA"/>
</dbReference>
<protein>
    <submittedName>
        <fullName evidence="1">Uncharacterized protein</fullName>
    </submittedName>
</protein>
<dbReference type="AlphaFoldDB" id="A0A067SRP8"/>
<evidence type="ECO:0000313" key="2">
    <source>
        <dbReference type="Proteomes" id="UP000027222"/>
    </source>
</evidence>
<gene>
    <name evidence="1" type="ORF">GALMADRAFT_144678</name>
</gene>
<dbReference type="Proteomes" id="UP000027222">
    <property type="component" value="Unassembled WGS sequence"/>
</dbReference>
<keyword evidence="2" id="KW-1185">Reference proteome</keyword>
<proteinExistence type="predicted"/>
<reference evidence="2" key="1">
    <citation type="journal article" date="2014" name="Proc. Natl. Acad. Sci. U.S.A.">
        <title>Extensive sampling of basidiomycete genomes demonstrates inadequacy of the white-rot/brown-rot paradigm for wood decay fungi.</title>
        <authorList>
            <person name="Riley R."/>
            <person name="Salamov A.A."/>
            <person name="Brown D.W."/>
            <person name="Nagy L.G."/>
            <person name="Floudas D."/>
            <person name="Held B.W."/>
            <person name="Levasseur A."/>
            <person name="Lombard V."/>
            <person name="Morin E."/>
            <person name="Otillar R."/>
            <person name="Lindquist E.A."/>
            <person name="Sun H."/>
            <person name="LaButti K.M."/>
            <person name="Schmutz J."/>
            <person name="Jabbour D."/>
            <person name="Luo H."/>
            <person name="Baker S.E."/>
            <person name="Pisabarro A.G."/>
            <person name="Walton J.D."/>
            <person name="Blanchette R.A."/>
            <person name="Henrissat B."/>
            <person name="Martin F."/>
            <person name="Cullen D."/>
            <person name="Hibbett D.S."/>
            <person name="Grigoriev I.V."/>
        </authorList>
    </citation>
    <scope>NUCLEOTIDE SEQUENCE [LARGE SCALE GENOMIC DNA]</scope>
    <source>
        <strain evidence="2">CBS 339.88</strain>
    </source>
</reference>
<accession>A0A067SRP8</accession>
<dbReference type="HOGENOM" id="CLU_1796617_0_0_1"/>
<sequence>MIFLRLSAKFAEKIERSALIFALSVNLLRQDITHWNPRSTSYSRFLRLEKAQYPHRRAETLKTLRVGSFVADPLGPAIAPNSMSIVSSFLAVLRGFGSGYLMSANLTPCPVAHALPTESLAIAAIVQSDLLSDSIDLVLDAPMR</sequence>
<name>A0A067SRP8_GALM3</name>
<evidence type="ECO:0000313" key="1">
    <source>
        <dbReference type="EMBL" id="KDR70374.1"/>
    </source>
</evidence>